<evidence type="ECO:0000313" key="3">
    <source>
        <dbReference type="Proteomes" id="UP000663400"/>
    </source>
</evidence>
<sequence>MSHHEQDDHSFDQAMRRLHAQAVDQVSPSTRARLRVARQAATTPAATREHRRGPGWVLATGFAAVSALAIGLMLRPSPQAPAATSPAPAVAAATTTAAYDADTGLATLDENPDLYLWLASNDDAMPALDP</sequence>
<gene>
    <name evidence="2" type="ORF">HIV01_009060</name>
</gene>
<proteinExistence type="predicted"/>
<protein>
    <recommendedName>
        <fullName evidence="4">DUF3619 family protein</fullName>
    </recommendedName>
</protein>
<reference evidence="2 3" key="1">
    <citation type="submission" date="2021-02" db="EMBL/GenBank/DDBJ databases">
        <title>Lysobacter arenosi sp. nov., isolated from soil of gangwondo yeongwol, south Korea.</title>
        <authorList>
            <person name="Kim K.R."/>
            <person name="Kim K.H."/>
            <person name="Jeon C.O."/>
        </authorList>
    </citation>
    <scope>NUCLEOTIDE SEQUENCE [LARGE SCALE GENOMIC DNA]</scope>
    <source>
        <strain evidence="2 3">R7</strain>
    </source>
</reference>
<keyword evidence="1" id="KW-0472">Membrane</keyword>
<feature type="transmembrane region" description="Helical" evidence="1">
    <location>
        <begin position="56"/>
        <end position="74"/>
    </location>
</feature>
<evidence type="ECO:0000256" key="1">
    <source>
        <dbReference type="SAM" id="Phobius"/>
    </source>
</evidence>
<keyword evidence="1" id="KW-1133">Transmembrane helix</keyword>
<dbReference type="RefSeq" id="WP_200606565.1">
    <property type="nucleotide sequence ID" value="NZ_CP071517.1"/>
</dbReference>
<dbReference type="Proteomes" id="UP000663400">
    <property type="component" value="Chromosome"/>
</dbReference>
<accession>A0ABX7RGJ5</accession>
<dbReference type="EMBL" id="CP071517">
    <property type="protein sequence ID" value="QSX76591.1"/>
    <property type="molecule type" value="Genomic_DNA"/>
</dbReference>
<evidence type="ECO:0008006" key="4">
    <source>
        <dbReference type="Google" id="ProtNLM"/>
    </source>
</evidence>
<evidence type="ECO:0000313" key="2">
    <source>
        <dbReference type="EMBL" id="QSX76591.1"/>
    </source>
</evidence>
<organism evidence="2 3">
    <name type="scientific">Lysobacter arenosi</name>
    <dbReference type="NCBI Taxonomy" id="2795387"/>
    <lineage>
        <taxon>Bacteria</taxon>
        <taxon>Pseudomonadati</taxon>
        <taxon>Pseudomonadota</taxon>
        <taxon>Gammaproteobacteria</taxon>
        <taxon>Lysobacterales</taxon>
        <taxon>Lysobacteraceae</taxon>
        <taxon>Lysobacter</taxon>
    </lineage>
</organism>
<keyword evidence="1" id="KW-0812">Transmembrane</keyword>
<name>A0ABX7RGJ5_9GAMM</name>
<keyword evidence="3" id="KW-1185">Reference proteome</keyword>